<proteinExistence type="predicted"/>
<accession>A0A8H6NQA1</accession>
<name>A0A8H6NQA1_9PEZI</name>
<comment type="caution">
    <text evidence="2">The sequence shown here is derived from an EMBL/GenBank/DDBJ whole genome shotgun (WGS) entry which is preliminary data.</text>
</comment>
<gene>
    <name evidence="2" type="ORF">CPLU01_00957</name>
</gene>
<evidence type="ECO:0000313" key="2">
    <source>
        <dbReference type="EMBL" id="KAF6840586.1"/>
    </source>
</evidence>
<dbReference type="EMBL" id="WIGO01000006">
    <property type="protein sequence ID" value="KAF6840586.1"/>
    <property type="molecule type" value="Genomic_DNA"/>
</dbReference>
<protein>
    <submittedName>
        <fullName evidence="2">Nudix domain-containing protein</fullName>
    </submittedName>
</protein>
<reference evidence="2" key="1">
    <citation type="journal article" date="2020" name="Phytopathology">
        <title>Genome Sequence Resources of Colletotrichum truncatum, C. plurivorum, C. musicola, and C. sojae: Four Species Pathogenic to Soybean (Glycine max).</title>
        <authorList>
            <person name="Rogerio F."/>
            <person name="Boufleur T.R."/>
            <person name="Ciampi-Guillardi M."/>
            <person name="Sukno S.A."/>
            <person name="Thon M.R."/>
            <person name="Massola Junior N.S."/>
            <person name="Baroncelli R."/>
        </authorList>
    </citation>
    <scope>NUCLEOTIDE SEQUENCE</scope>
    <source>
        <strain evidence="2">LFN00145</strain>
    </source>
</reference>
<dbReference type="Proteomes" id="UP000654918">
    <property type="component" value="Unassembled WGS sequence"/>
</dbReference>
<dbReference type="AlphaFoldDB" id="A0A8H6NQA1"/>
<sequence>MQQRSQSPRPDKPAKTQSCAPPRRHRLPPKRGRKDIGEDTPRRPPALDARRKRGLAAEALPLLVATRGTPPRDHGDFSLGENPNVTDGLVNCEPSSVYVSVHLDGSPQGGLLVRLARGREPGAGRSGVGVPWDANVRLEWVDAKNAARPMTSKADGQVVEKVLEDTRRSGYDICAAVRNVRSTLVP</sequence>
<keyword evidence="3" id="KW-1185">Reference proteome</keyword>
<organism evidence="2 3">
    <name type="scientific">Colletotrichum plurivorum</name>
    <dbReference type="NCBI Taxonomy" id="2175906"/>
    <lineage>
        <taxon>Eukaryota</taxon>
        <taxon>Fungi</taxon>
        <taxon>Dikarya</taxon>
        <taxon>Ascomycota</taxon>
        <taxon>Pezizomycotina</taxon>
        <taxon>Sordariomycetes</taxon>
        <taxon>Hypocreomycetidae</taxon>
        <taxon>Glomerellales</taxon>
        <taxon>Glomerellaceae</taxon>
        <taxon>Colletotrichum</taxon>
        <taxon>Colletotrichum orchidearum species complex</taxon>
    </lineage>
</organism>
<feature type="region of interest" description="Disordered" evidence="1">
    <location>
        <begin position="1"/>
        <end position="77"/>
    </location>
</feature>
<feature type="compositionally biased region" description="Basic residues" evidence="1">
    <location>
        <begin position="22"/>
        <end position="33"/>
    </location>
</feature>
<evidence type="ECO:0000256" key="1">
    <source>
        <dbReference type="SAM" id="MobiDB-lite"/>
    </source>
</evidence>
<evidence type="ECO:0000313" key="3">
    <source>
        <dbReference type="Proteomes" id="UP000654918"/>
    </source>
</evidence>